<dbReference type="InterPro" id="IPR009057">
    <property type="entry name" value="Homeodomain-like_sf"/>
</dbReference>
<dbReference type="SUPFAM" id="SSF46689">
    <property type="entry name" value="Homeodomain-like"/>
    <property type="match status" value="1"/>
</dbReference>
<evidence type="ECO:0000313" key="3">
    <source>
        <dbReference type="Proteomes" id="UP000295530"/>
    </source>
</evidence>
<dbReference type="EMBL" id="SNVX01000004">
    <property type="protein sequence ID" value="TDN59524.1"/>
    <property type="molecule type" value="Genomic_DNA"/>
</dbReference>
<proteinExistence type="predicted"/>
<dbReference type="AlphaFoldDB" id="A0A4R6EN35"/>
<dbReference type="InterPro" id="IPR055247">
    <property type="entry name" value="InsJ-like_HTH"/>
</dbReference>
<protein>
    <submittedName>
        <fullName evidence="2">Winged helix-turn helix protein</fullName>
    </submittedName>
</protein>
<sequence>MAKKIISMLHKELDRHQIIWESTSRHITQDQATERISISIRQVRRLVQRYRIEGPQGLVSRRRGKRPNNAFSAKFRSLVISLVRD</sequence>
<evidence type="ECO:0000313" key="2">
    <source>
        <dbReference type="EMBL" id="TDN59524.1"/>
    </source>
</evidence>
<gene>
    <name evidence="2" type="ORF">EC847_104128</name>
</gene>
<reference evidence="2 3" key="1">
    <citation type="submission" date="2019-03" db="EMBL/GenBank/DDBJ databases">
        <title>Genomic analyses of the natural microbiome of Caenorhabditis elegans.</title>
        <authorList>
            <person name="Samuel B."/>
        </authorList>
    </citation>
    <scope>NUCLEOTIDE SEQUENCE [LARGE SCALE GENOMIC DNA]</scope>
    <source>
        <strain evidence="2 3">BIGb0156</strain>
    </source>
</reference>
<dbReference type="Proteomes" id="UP000295530">
    <property type="component" value="Unassembled WGS sequence"/>
</dbReference>
<feature type="domain" description="Insertion element IS150 protein InsJ-like helix-turn-helix" evidence="1">
    <location>
        <begin position="24"/>
        <end position="66"/>
    </location>
</feature>
<keyword evidence="3" id="KW-1185">Reference proteome</keyword>
<organism evidence="2 3">
    <name type="scientific">Scandinavium goeteborgense</name>
    <dbReference type="NCBI Taxonomy" id="1851514"/>
    <lineage>
        <taxon>Bacteria</taxon>
        <taxon>Pseudomonadati</taxon>
        <taxon>Pseudomonadota</taxon>
        <taxon>Gammaproteobacteria</taxon>
        <taxon>Enterobacterales</taxon>
        <taxon>Enterobacteriaceae</taxon>
        <taxon>Scandinavium</taxon>
    </lineage>
</organism>
<name>A0A4R6EN35_SCAGO</name>
<dbReference type="Pfam" id="PF13518">
    <property type="entry name" value="HTH_28"/>
    <property type="match status" value="1"/>
</dbReference>
<accession>A0A4R6EN35</accession>
<evidence type="ECO:0000259" key="1">
    <source>
        <dbReference type="Pfam" id="PF13518"/>
    </source>
</evidence>
<comment type="caution">
    <text evidence="2">The sequence shown here is derived from an EMBL/GenBank/DDBJ whole genome shotgun (WGS) entry which is preliminary data.</text>
</comment>